<dbReference type="CDD" id="cd02901">
    <property type="entry name" value="Macro_Poa1p-like"/>
    <property type="match status" value="1"/>
</dbReference>
<dbReference type="GO" id="GO:0140291">
    <property type="term" value="P:peptidyl-glutamate ADP-deribosylation"/>
    <property type="evidence" value="ECO:0007669"/>
    <property type="project" value="TreeGrafter"/>
</dbReference>
<feature type="compositionally biased region" description="Polar residues" evidence="7">
    <location>
        <begin position="1"/>
        <end position="21"/>
    </location>
</feature>
<evidence type="ECO:0000256" key="4">
    <source>
        <dbReference type="ARBA" id="ARBA00019744"/>
    </source>
</evidence>
<dbReference type="Pfam" id="PF01661">
    <property type="entry name" value="Macro"/>
    <property type="match status" value="1"/>
</dbReference>
<comment type="similarity">
    <text evidence="2">Belongs to the POA1 family.</text>
</comment>
<evidence type="ECO:0000256" key="1">
    <source>
        <dbReference type="ARBA" id="ARBA00002432"/>
    </source>
</evidence>
<evidence type="ECO:0000313" key="9">
    <source>
        <dbReference type="EMBL" id="KAF2750341.1"/>
    </source>
</evidence>
<dbReference type="AlphaFoldDB" id="A0A6A6VM96"/>
<evidence type="ECO:0000256" key="6">
    <source>
        <dbReference type="ARBA" id="ARBA00034427"/>
    </source>
</evidence>
<dbReference type="EMBL" id="MU006564">
    <property type="protein sequence ID" value="KAF2750341.1"/>
    <property type="molecule type" value="Genomic_DNA"/>
</dbReference>
<dbReference type="Proteomes" id="UP000799440">
    <property type="component" value="Unassembled WGS sequence"/>
</dbReference>
<dbReference type="InterPro" id="IPR002589">
    <property type="entry name" value="Macro_dom"/>
</dbReference>
<dbReference type="Gene3D" id="3.40.220.10">
    <property type="entry name" value="Leucine Aminopeptidase, subunit E, domain 1"/>
    <property type="match status" value="1"/>
</dbReference>
<accession>A0A6A6VM96</accession>
<sequence>MKQLEMSSSSGRVVTTEQQAHGNKPQGKTPDDLADSHQMRLKLHEYKKDLFSAPPNSILIHACNTRGVWGSGIAAAFRQRYPAAFQIYRAHCLQMHHQRNAPVPTGTCLLIPPCETKTGAASHWIGCLFTSAKYGRAKDTPRTILKNTGSAVRALLHQVQVIRASGEVVGQLVMCRINSGRFGVDWDRTVDVLRNVDVQEGTVSEVEVWSMDED</sequence>
<keyword evidence="5" id="KW-0904">Protein phosphatase</keyword>
<dbReference type="PROSITE" id="PS51154">
    <property type="entry name" value="MACRO"/>
    <property type="match status" value="1"/>
</dbReference>
<organism evidence="9 10">
    <name type="scientific">Sporormia fimetaria CBS 119925</name>
    <dbReference type="NCBI Taxonomy" id="1340428"/>
    <lineage>
        <taxon>Eukaryota</taxon>
        <taxon>Fungi</taxon>
        <taxon>Dikarya</taxon>
        <taxon>Ascomycota</taxon>
        <taxon>Pezizomycotina</taxon>
        <taxon>Dothideomycetes</taxon>
        <taxon>Pleosporomycetidae</taxon>
        <taxon>Pleosporales</taxon>
        <taxon>Sporormiaceae</taxon>
        <taxon>Sporormia</taxon>
    </lineage>
</organism>
<evidence type="ECO:0000256" key="5">
    <source>
        <dbReference type="ARBA" id="ARBA00022912"/>
    </source>
</evidence>
<dbReference type="GO" id="GO:0004721">
    <property type="term" value="F:phosphoprotein phosphatase activity"/>
    <property type="evidence" value="ECO:0007669"/>
    <property type="project" value="UniProtKB-KW"/>
</dbReference>
<dbReference type="EC" id="3.1.3.84" evidence="3"/>
<keyword evidence="10" id="KW-1185">Reference proteome</keyword>
<gene>
    <name evidence="9" type="ORF">M011DRAFT_465108</name>
</gene>
<dbReference type="SUPFAM" id="SSF52949">
    <property type="entry name" value="Macro domain-like"/>
    <property type="match status" value="1"/>
</dbReference>
<comment type="function">
    <text evidence="1">Highly specific phosphatase involved in the metabolism of ADP-ribose 1''-phosphate (Appr1p) which is produced as a consequence of tRNA splicing.</text>
</comment>
<name>A0A6A6VM96_9PLEO</name>
<evidence type="ECO:0000256" key="3">
    <source>
        <dbReference type="ARBA" id="ARBA00012983"/>
    </source>
</evidence>
<dbReference type="InterPro" id="IPR050892">
    <property type="entry name" value="ADP-ribose_metab_enzymes"/>
</dbReference>
<evidence type="ECO:0000256" key="7">
    <source>
        <dbReference type="SAM" id="MobiDB-lite"/>
    </source>
</evidence>
<dbReference type="SMART" id="SM00506">
    <property type="entry name" value="A1pp"/>
    <property type="match status" value="1"/>
</dbReference>
<evidence type="ECO:0000313" key="10">
    <source>
        <dbReference type="Proteomes" id="UP000799440"/>
    </source>
</evidence>
<dbReference type="OrthoDB" id="2155246at2759"/>
<proteinExistence type="inferred from homology"/>
<dbReference type="PANTHER" id="PTHR12521">
    <property type="entry name" value="PROTEIN C6ORF130"/>
    <property type="match status" value="1"/>
</dbReference>
<feature type="region of interest" description="Disordered" evidence="7">
    <location>
        <begin position="1"/>
        <end position="35"/>
    </location>
</feature>
<reference evidence="9" key="1">
    <citation type="journal article" date="2020" name="Stud. Mycol.">
        <title>101 Dothideomycetes genomes: a test case for predicting lifestyles and emergence of pathogens.</title>
        <authorList>
            <person name="Haridas S."/>
            <person name="Albert R."/>
            <person name="Binder M."/>
            <person name="Bloem J."/>
            <person name="Labutti K."/>
            <person name="Salamov A."/>
            <person name="Andreopoulos B."/>
            <person name="Baker S."/>
            <person name="Barry K."/>
            <person name="Bills G."/>
            <person name="Bluhm B."/>
            <person name="Cannon C."/>
            <person name="Castanera R."/>
            <person name="Culley D."/>
            <person name="Daum C."/>
            <person name="Ezra D."/>
            <person name="Gonzalez J."/>
            <person name="Henrissat B."/>
            <person name="Kuo A."/>
            <person name="Liang C."/>
            <person name="Lipzen A."/>
            <person name="Lutzoni F."/>
            <person name="Magnuson J."/>
            <person name="Mondo S."/>
            <person name="Nolan M."/>
            <person name="Ohm R."/>
            <person name="Pangilinan J."/>
            <person name="Park H.-J."/>
            <person name="Ramirez L."/>
            <person name="Alfaro M."/>
            <person name="Sun H."/>
            <person name="Tritt A."/>
            <person name="Yoshinaga Y."/>
            <person name="Zwiers L.-H."/>
            <person name="Turgeon B."/>
            <person name="Goodwin S."/>
            <person name="Spatafora J."/>
            <person name="Crous P."/>
            <person name="Grigoriev I."/>
        </authorList>
    </citation>
    <scope>NUCLEOTIDE SEQUENCE</scope>
    <source>
        <strain evidence="9">CBS 119925</strain>
    </source>
</reference>
<keyword evidence="5" id="KW-0378">Hydrolase</keyword>
<dbReference type="PANTHER" id="PTHR12521:SF0">
    <property type="entry name" value="ADP-RIBOSE GLYCOHYDROLASE OARD1"/>
    <property type="match status" value="1"/>
</dbReference>
<protein>
    <recommendedName>
        <fullName evidence="4">ADP-ribose 1''-phosphate phosphatase</fullName>
        <ecNumber evidence="3">3.1.3.84</ecNumber>
    </recommendedName>
</protein>
<evidence type="ECO:0000256" key="2">
    <source>
        <dbReference type="ARBA" id="ARBA00006575"/>
    </source>
</evidence>
<evidence type="ECO:0000259" key="8">
    <source>
        <dbReference type="PROSITE" id="PS51154"/>
    </source>
</evidence>
<feature type="domain" description="Macro" evidence="8">
    <location>
        <begin position="30"/>
        <end position="214"/>
    </location>
</feature>
<dbReference type="InterPro" id="IPR043472">
    <property type="entry name" value="Macro_dom-like"/>
</dbReference>
<comment type="catalytic activity">
    <reaction evidence="6">
        <text>ADP-alpha-D-ribose 1''-phosphate + H2O = ADP-D-ribose + phosphate</text>
        <dbReference type="Rhea" id="RHEA:25029"/>
        <dbReference type="ChEBI" id="CHEBI:15377"/>
        <dbReference type="ChEBI" id="CHEBI:43474"/>
        <dbReference type="ChEBI" id="CHEBI:57967"/>
        <dbReference type="ChEBI" id="CHEBI:58753"/>
        <dbReference type="EC" id="3.1.3.84"/>
    </reaction>
</comment>